<reference evidence="4 5" key="1">
    <citation type="journal article" date="2015" name="Nature">
        <title>rRNA introns, odd ribosomes, and small enigmatic genomes across a large radiation of phyla.</title>
        <authorList>
            <person name="Brown C.T."/>
            <person name="Hug L.A."/>
            <person name="Thomas B.C."/>
            <person name="Sharon I."/>
            <person name="Castelle C.J."/>
            <person name="Singh A."/>
            <person name="Wilkins M.J."/>
            <person name="Williams K.H."/>
            <person name="Banfield J.F."/>
        </authorList>
    </citation>
    <scope>NUCLEOTIDE SEQUENCE [LARGE SCALE GENOMIC DNA]</scope>
</reference>
<feature type="signal peptide" evidence="2">
    <location>
        <begin position="1"/>
        <end position="27"/>
    </location>
</feature>
<dbReference type="Gene3D" id="3.90.70.10">
    <property type="entry name" value="Cysteine proteinases"/>
    <property type="match status" value="1"/>
</dbReference>
<evidence type="ECO:0000256" key="1">
    <source>
        <dbReference type="SAM" id="Coils"/>
    </source>
</evidence>
<keyword evidence="1" id="KW-0175">Coiled coil</keyword>
<evidence type="ECO:0000313" key="5">
    <source>
        <dbReference type="Proteomes" id="UP000034215"/>
    </source>
</evidence>
<protein>
    <recommendedName>
        <fullName evidence="3">Peptidase C39-like domain-containing protein</fullName>
    </recommendedName>
</protein>
<dbReference type="EMBL" id="LBYA01000005">
    <property type="protein sequence ID" value="KKR44375.1"/>
    <property type="molecule type" value="Genomic_DNA"/>
</dbReference>
<dbReference type="Pfam" id="PF13529">
    <property type="entry name" value="Peptidase_C39_2"/>
    <property type="match status" value="1"/>
</dbReference>
<proteinExistence type="predicted"/>
<feature type="chain" id="PRO_5002534539" description="Peptidase C39-like domain-containing protein" evidence="2">
    <location>
        <begin position="28"/>
        <end position="392"/>
    </location>
</feature>
<dbReference type="InterPro" id="IPR039564">
    <property type="entry name" value="Peptidase_C39-like"/>
</dbReference>
<keyword evidence="2" id="KW-0732">Signal</keyword>
<accession>A0A0G0TBA2</accession>
<feature type="coiled-coil region" evidence="1">
    <location>
        <begin position="33"/>
        <end position="67"/>
    </location>
</feature>
<evidence type="ECO:0000313" key="4">
    <source>
        <dbReference type="EMBL" id="KKR44375.1"/>
    </source>
</evidence>
<name>A0A0G0TBA2_9BACT</name>
<dbReference type="Gene3D" id="6.10.250.3150">
    <property type="match status" value="1"/>
</dbReference>
<dbReference type="Proteomes" id="UP000034215">
    <property type="component" value="Unassembled WGS sequence"/>
</dbReference>
<evidence type="ECO:0000256" key="2">
    <source>
        <dbReference type="SAM" id="SignalP"/>
    </source>
</evidence>
<gene>
    <name evidence="4" type="ORF">UT76_C0005G0001</name>
</gene>
<dbReference type="AlphaFoldDB" id="A0A0G0TBA2"/>
<evidence type="ECO:0000259" key="3">
    <source>
        <dbReference type="Pfam" id="PF13529"/>
    </source>
</evidence>
<feature type="coiled-coil region" evidence="1">
    <location>
        <begin position="139"/>
        <end position="173"/>
    </location>
</feature>
<sequence length="392" mass="43362">MKFHVKKVSILLGICLVFFAFTKTVSAQTCSNTEECNRLIQEYQNEISKLQGQASTLKNQIAQFDTQIKLTTVKIAQTAEQIKMLGGRINQLGDSLAALTEAFNSRAVETYKLSKFENNLVYILTAYNIEDAVSKFHYLEKIQEEDQSLLKRLEDAQTTYEGQKADQEVLQKQLKTQQANLNAQKLAKNNLLLATKNDEVKYQQLLSQAKAQLSAFQSFVTRQGGASILSNQTKCNDWGCYYNQRDSEWGNIGMGGSSYTMANYGCLVSSVSMVASHYGKNIKPGDIAVSNDAFVPATGYLYHSFSVNGITVSISSVSKSIIDSELSAGRPVIAGLYSGPDHFIVLTRKDGDNYIMRDPFMENGAGSDGSGRPLTDKYSFSDITSLRLVSFN</sequence>
<feature type="domain" description="Peptidase C39-like" evidence="3">
    <location>
        <begin position="241"/>
        <end position="359"/>
    </location>
</feature>
<comment type="caution">
    <text evidence="4">The sequence shown here is derived from an EMBL/GenBank/DDBJ whole genome shotgun (WGS) entry which is preliminary data.</text>
</comment>
<organism evidence="4 5">
    <name type="scientific">Candidatus Woesebacteria bacterium GW2011_GWB1_40_12</name>
    <dbReference type="NCBI Taxonomy" id="1618576"/>
    <lineage>
        <taxon>Bacteria</taxon>
        <taxon>Candidatus Woeseibacteriota</taxon>
    </lineage>
</organism>